<keyword evidence="3" id="KW-0408">Iron</keyword>
<dbReference type="GO" id="GO:0016491">
    <property type="term" value="F:oxidoreductase activity"/>
    <property type="evidence" value="ECO:0007669"/>
    <property type="project" value="UniProtKB-KW"/>
</dbReference>
<feature type="region of interest" description="Disordered" evidence="6">
    <location>
        <begin position="479"/>
        <end position="623"/>
    </location>
</feature>
<evidence type="ECO:0000313" key="8">
    <source>
        <dbReference type="EMBL" id="VDM40248.1"/>
    </source>
</evidence>
<keyword evidence="4" id="KW-0805">Transcription regulation</keyword>
<reference evidence="10" key="1">
    <citation type="submission" date="2016-06" db="UniProtKB">
        <authorList>
            <consortium name="WormBaseParasite"/>
        </authorList>
    </citation>
    <scope>IDENTIFICATION</scope>
</reference>
<dbReference type="EMBL" id="UYWY01020032">
    <property type="protein sequence ID" value="VDM40248.1"/>
    <property type="molecule type" value="Genomic_DNA"/>
</dbReference>
<feature type="compositionally biased region" description="Basic residues" evidence="6">
    <location>
        <begin position="731"/>
        <end position="743"/>
    </location>
</feature>
<sequence>MKLYTLVLQRKRASTSSSESGDWSDIDGELGESGQDGDGPFWTYDLLEMCTKPEFNHSDTVKSMTAKEFTFEYFRQSGLKEPLLFADPPAQLGMRMPKASKFSVQSVKNLIGGDRIIEVIEVNTQGSRQMSLDEFVKYYRGDAAKRATLLNVLSLEFSMTPLGEKVLSPALVRQVDWVELYWPKELRCIDDSKDDQRPLFPKVQHYCLMSVKECFTDFHVDFGGTSVWYHVLKGKKIFWMIEPTEHNLVLYEKWILEGNNNVFFGDVVEKCARVELSEGNTFIIPSGWIHAVYTPVDSLVFGGNFMHSFSIPMQLRVRLSEDRIKVGYLQQVAKKFRYPFFNEMLWYVIEGVVRKATGQTFLKPIVSPQRRLRSRPSDRASFQDGSGAVDESEQQLPSAVEGEVNHLEAAMLAAMCSGLQPESEEEPLRIEAASQSEGNEAENLGNAKEKQEKCRKEECIDVDSTNEAKSCEGRICEVNESGSEQEQTNGEKQGGGEGNALENGLYLKNEDAEIEPRKEDAEIEPRKENAEIEPRKEDAEIEPKKEDAEIEPRKEDAEIEPKKEDAEIEPKKEGAEIEAKKADAEIEARKEEMSANLKEESDAPKESEEQSAEVKKEEDVPDVELTFDDTYLATLTEIERNGYRELLVYMRKSMRFHSKMEEPNTITDPFKLLSVFEAVLNHEVDKEKLSSVPTNEQPAETTSQGEEVTSSSQQKQRERKRKISTVSTKKEKAHKPPKSKHRKSEPGHHFEGPLIVGGLPPAIMPADAPQAPNPYGYDPLAAVTPLGHKQLPSAYRRTADGEHGFQMAKAPPSQKYRLQPLRQPVEAQPEAKAQSEGDDAKLGPLRVDTGEAIASTSKSPIGSANATKECVKDGMQAVAVTNVRRRISEPSTSAAVRRDEHSGTSLGRPRQAHDERSTTATHHKASCPELEYRSPLARTYPAQVSPKTAKLEENSWQRANRRSVGIERSRRRYTDGASRSKPILDSASSASEKRPSQGSSSHVGWHMAAPPPPWAPQQPAIRQQQKPPSVSVGPPPLRWPPPVRVPTSLYAQEMFVRGYDARQPRAGTSYGGFVPLVAPLPQPSSVQSSATSLQTVASAQRRVGGTQWAQLARQEVVPPRTDSMQSADQRQPSPGSLRREEPVITESRHQAADVSAQTRSERADIERGFQHIQEVQGAGSVQGDHRAKEESRDAGRKLNETPIGGGYTPTPISDLPPRSDELLGIPVIQFEGIKKKLEIDQIFVEVVIPKANLERGRRLSEAREQFPMGPPKLIEPKLASDSTKNSRAVPEPVDYVTAINELAKLVDEVNEDSGVKPVAPVTSLSMRRSDSSSVSCAGLYILWIRTDNDI</sequence>
<dbReference type="GO" id="GO:0046872">
    <property type="term" value="F:metal ion binding"/>
    <property type="evidence" value="ECO:0007669"/>
    <property type="project" value="UniProtKB-KW"/>
</dbReference>
<feature type="compositionally biased region" description="Basic and acidic residues" evidence="6">
    <location>
        <begin position="964"/>
        <end position="974"/>
    </location>
</feature>
<feature type="domain" description="JmjC" evidence="7">
    <location>
        <begin position="176"/>
        <end position="322"/>
    </location>
</feature>
<feature type="region of interest" description="Disordered" evidence="6">
    <location>
        <begin position="686"/>
        <end position="754"/>
    </location>
</feature>
<evidence type="ECO:0000256" key="2">
    <source>
        <dbReference type="ARBA" id="ARBA00023002"/>
    </source>
</evidence>
<dbReference type="InterPro" id="IPR003347">
    <property type="entry name" value="JmjC_dom"/>
</dbReference>
<feature type="region of interest" description="Disordered" evidence="6">
    <location>
        <begin position="1116"/>
        <end position="1161"/>
    </location>
</feature>
<evidence type="ECO:0000259" key="7">
    <source>
        <dbReference type="PROSITE" id="PS51184"/>
    </source>
</evidence>
<feature type="region of interest" description="Disordered" evidence="6">
    <location>
        <begin position="435"/>
        <end position="457"/>
    </location>
</feature>
<dbReference type="PROSITE" id="PS51184">
    <property type="entry name" value="JMJC"/>
    <property type="match status" value="1"/>
</dbReference>
<evidence type="ECO:0000256" key="5">
    <source>
        <dbReference type="ARBA" id="ARBA00023163"/>
    </source>
</evidence>
<feature type="compositionally biased region" description="Polar residues" evidence="6">
    <location>
        <begin position="1122"/>
        <end position="1134"/>
    </location>
</feature>
<dbReference type="Gene3D" id="2.60.120.650">
    <property type="entry name" value="Cupin"/>
    <property type="match status" value="1"/>
</dbReference>
<feature type="region of interest" description="Disordered" evidence="6">
    <location>
        <begin position="1175"/>
        <end position="1217"/>
    </location>
</feature>
<feature type="region of interest" description="Disordered" evidence="6">
    <location>
        <begin position="882"/>
        <end position="1040"/>
    </location>
</feature>
<keyword evidence="1" id="KW-0479">Metal-binding</keyword>
<protein>
    <submittedName>
        <fullName evidence="10">JmjC domain-containing histone demethylation protein 1</fullName>
    </submittedName>
</protein>
<keyword evidence="9" id="KW-1185">Reference proteome</keyword>
<feature type="compositionally biased region" description="Basic and acidic residues" evidence="6">
    <location>
        <begin position="447"/>
        <end position="457"/>
    </location>
</feature>
<feature type="region of interest" description="Disordered" evidence="6">
    <location>
        <begin position="799"/>
        <end position="844"/>
    </location>
</feature>
<feature type="compositionally biased region" description="Polar residues" evidence="6">
    <location>
        <begin position="480"/>
        <end position="491"/>
    </location>
</feature>
<feature type="compositionally biased region" description="Basic and acidic residues" evidence="6">
    <location>
        <begin position="508"/>
        <end position="618"/>
    </location>
</feature>
<feature type="region of interest" description="Disordered" evidence="6">
    <location>
        <begin position="1267"/>
        <end position="1287"/>
    </location>
</feature>
<dbReference type="SMART" id="SM00558">
    <property type="entry name" value="JmjC"/>
    <property type="match status" value="1"/>
</dbReference>
<dbReference type="SUPFAM" id="SSF51197">
    <property type="entry name" value="Clavaminate synthase-like"/>
    <property type="match status" value="1"/>
</dbReference>
<dbReference type="PANTHER" id="PTHR23123">
    <property type="entry name" value="PHD/F-BOX CONTAINING PROTEIN"/>
    <property type="match status" value="1"/>
</dbReference>
<dbReference type="WBParaSite" id="TCNE_0000892701-mRNA-1">
    <property type="protein sequence ID" value="TCNE_0000892701-mRNA-1"/>
    <property type="gene ID" value="TCNE_0000892701"/>
</dbReference>
<organism evidence="9 10">
    <name type="scientific">Toxocara canis</name>
    <name type="common">Canine roundworm</name>
    <dbReference type="NCBI Taxonomy" id="6265"/>
    <lineage>
        <taxon>Eukaryota</taxon>
        <taxon>Metazoa</taxon>
        <taxon>Ecdysozoa</taxon>
        <taxon>Nematoda</taxon>
        <taxon>Chromadorea</taxon>
        <taxon>Rhabditida</taxon>
        <taxon>Spirurina</taxon>
        <taxon>Ascaridomorpha</taxon>
        <taxon>Ascaridoidea</taxon>
        <taxon>Toxocaridae</taxon>
        <taxon>Toxocara</taxon>
    </lineage>
</organism>
<reference evidence="8 9" key="2">
    <citation type="submission" date="2018-11" db="EMBL/GenBank/DDBJ databases">
        <authorList>
            <consortium name="Pathogen Informatics"/>
        </authorList>
    </citation>
    <scope>NUCLEOTIDE SEQUENCE [LARGE SCALE GENOMIC DNA]</scope>
</reference>
<proteinExistence type="predicted"/>
<evidence type="ECO:0000256" key="1">
    <source>
        <dbReference type="ARBA" id="ARBA00022723"/>
    </source>
</evidence>
<name>A0A183UKA7_TOXCA</name>
<feature type="compositionally biased region" description="Polar residues" evidence="6">
    <location>
        <begin position="986"/>
        <end position="1002"/>
    </location>
</feature>
<keyword evidence="5" id="KW-0804">Transcription</keyword>
<evidence type="ECO:0000256" key="6">
    <source>
        <dbReference type="SAM" id="MobiDB-lite"/>
    </source>
</evidence>
<keyword evidence="2" id="KW-0560">Oxidoreductase</keyword>
<gene>
    <name evidence="8" type="ORF">TCNE_LOCUS8927</name>
</gene>
<dbReference type="InterPro" id="IPR050690">
    <property type="entry name" value="JHDM1_Histone_Demethylase"/>
</dbReference>
<evidence type="ECO:0000256" key="3">
    <source>
        <dbReference type="ARBA" id="ARBA00023004"/>
    </source>
</evidence>
<feature type="region of interest" description="Disordered" evidence="6">
    <location>
        <begin position="16"/>
        <end position="35"/>
    </location>
</feature>
<feature type="compositionally biased region" description="Polar residues" evidence="6">
    <location>
        <begin position="691"/>
        <end position="714"/>
    </location>
</feature>
<accession>A0A183UKA7</accession>
<dbReference type="Proteomes" id="UP000050794">
    <property type="component" value="Unassembled WGS sequence"/>
</dbReference>
<feature type="compositionally biased region" description="Low complexity" evidence="6">
    <location>
        <begin position="1017"/>
        <end position="1028"/>
    </location>
</feature>
<feature type="region of interest" description="Disordered" evidence="6">
    <location>
        <begin position="372"/>
        <end position="393"/>
    </location>
</feature>
<feature type="compositionally biased region" description="Basic and acidic residues" evidence="6">
    <location>
        <begin position="1137"/>
        <end position="1151"/>
    </location>
</feature>
<evidence type="ECO:0000256" key="4">
    <source>
        <dbReference type="ARBA" id="ARBA00023015"/>
    </source>
</evidence>
<evidence type="ECO:0000313" key="10">
    <source>
        <dbReference type="WBParaSite" id="TCNE_0000892701-mRNA-1"/>
    </source>
</evidence>
<evidence type="ECO:0000313" key="9">
    <source>
        <dbReference type="Proteomes" id="UP000050794"/>
    </source>
</evidence>
<feature type="compositionally biased region" description="Basic and acidic residues" evidence="6">
    <location>
        <begin position="1183"/>
        <end position="1199"/>
    </location>
</feature>